<evidence type="ECO:0000313" key="2">
    <source>
        <dbReference type="Proteomes" id="UP000285092"/>
    </source>
</evidence>
<name>A0A418NKB8_9SPHN</name>
<dbReference type="Gene3D" id="3.30.70.100">
    <property type="match status" value="1"/>
</dbReference>
<sequence>MYVSGFVLAVPEQNKDAFRKISEGWWEIAKDYGALEHTENWEVDVPDGETTDLRRAVGSQDGEKIVFSWVIWPDKETADASHERMTADPRMEKLDGEPLFDPKRMIYGNFEPLVRKRRD</sequence>
<gene>
    <name evidence="1" type="ORF">D2V04_06800</name>
</gene>
<dbReference type="AlphaFoldDB" id="A0A418NKB8"/>
<dbReference type="InterPro" id="IPR011008">
    <property type="entry name" value="Dimeric_a/b-barrel"/>
</dbReference>
<dbReference type="InterPro" id="IPR009874">
    <property type="entry name" value="DUF1428"/>
</dbReference>
<dbReference type="SUPFAM" id="SSF54909">
    <property type="entry name" value="Dimeric alpha+beta barrel"/>
    <property type="match status" value="1"/>
</dbReference>
<accession>A0A418NKB8</accession>
<dbReference type="OrthoDB" id="9792392at2"/>
<dbReference type="PIRSF" id="PIRSF007028">
    <property type="entry name" value="UCP007028"/>
    <property type="match status" value="1"/>
</dbReference>
<comment type="caution">
    <text evidence="1">The sequence shown here is derived from an EMBL/GenBank/DDBJ whole genome shotgun (WGS) entry which is preliminary data.</text>
</comment>
<reference evidence="1 2" key="1">
    <citation type="submission" date="2018-08" db="EMBL/GenBank/DDBJ databases">
        <title>Altererythrobacter sp.Ery1 and Ery12, the genome sequencing of novel strains in genus Alterythrobacter.</title>
        <authorList>
            <person name="Cheng H."/>
            <person name="Wu Y.-H."/>
            <person name="Fang C."/>
            <person name="Xu X.-W."/>
        </authorList>
    </citation>
    <scope>NUCLEOTIDE SEQUENCE [LARGE SCALE GENOMIC DNA]</scope>
    <source>
        <strain evidence="1 2">Ery1</strain>
    </source>
</reference>
<organism evidence="1 2">
    <name type="scientific">Pelagerythrobacter aerophilus</name>
    <dbReference type="NCBI Taxonomy" id="2306995"/>
    <lineage>
        <taxon>Bacteria</taxon>
        <taxon>Pseudomonadati</taxon>
        <taxon>Pseudomonadota</taxon>
        <taxon>Alphaproteobacteria</taxon>
        <taxon>Sphingomonadales</taxon>
        <taxon>Erythrobacteraceae</taxon>
        <taxon>Pelagerythrobacter</taxon>
    </lineage>
</organism>
<dbReference type="Pfam" id="PF07237">
    <property type="entry name" value="DUF1428"/>
    <property type="match status" value="1"/>
</dbReference>
<dbReference type="RefSeq" id="WP_119512496.1">
    <property type="nucleotide sequence ID" value="NZ_QXFK01000014.1"/>
</dbReference>
<keyword evidence="2" id="KW-1185">Reference proteome</keyword>
<proteinExistence type="predicted"/>
<evidence type="ECO:0000313" key="1">
    <source>
        <dbReference type="EMBL" id="RIV79664.1"/>
    </source>
</evidence>
<dbReference type="EMBL" id="QXFK01000014">
    <property type="protein sequence ID" value="RIV79664.1"/>
    <property type="molecule type" value="Genomic_DNA"/>
</dbReference>
<protein>
    <submittedName>
        <fullName evidence="1">DUF1428 domain-containing protein</fullName>
    </submittedName>
</protein>
<dbReference type="Proteomes" id="UP000285092">
    <property type="component" value="Unassembled WGS sequence"/>
</dbReference>